<name>A0A0I9SBZ1_BACFG</name>
<keyword evidence="1" id="KW-0472">Membrane</keyword>
<reference evidence="2" key="1">
    <citation type="book" date="2014" name="THE 24TH EUROPEAN CONGRESS OF CLINICAL MICROBIOLOGY AND INFECTIOUS DISEASES" publisher="ECCMID 2014" city="Barcelona, Spain">
        <title>Identification of resistance genes in three multidrug-resistant Bacteroides fragilis isolates by whole genome sequencing.</title>
        <editorList>
            <person name="Unknown"/>
            <person name="A."/>
        </editorList>
        <authorList>
            <person name="Sydenham T.V."/>
            <person name="Hasman H."/>
            <person name="Wang M."/>
            <person name="Soki J."/>
            <person name="Nagy E."/>
            <person name="Justesen U.S."/>
        </authorList>
    </citation>
    <scope>NUCLEOTIDE SEQUENCE</scope>
    <source>
        <strain evidence="2">DCMOUH0018B</strain>
    </source>
</reference>
<comment type="caution">
    <text evidence="2">The sequence shown here is derived from an EMBL/GenBank/DDBJ whole genome shotgun (WGS) entry which is preliminary data.</text>
</comment>
<dbReference type="AlphaFoldDB" id="A0A0I9SBZ1"/>
<evidence type="ECO:0000313" key="2">
    <source>
        <dbReference type="EMBL" id="KFX75773.1"/>
    </source>
</evidence>
<sequence length="76" mass="8542">MLTSFPGNAGFRVPKARLFIAFTPAIALLSFRLSRKKGRGSYQKKHFSYFLKADTGKQDHIIKSLSLLYFTSSAVI</sequence>
<evidence type="ECO:0000256" key="1">
    <source>
        <dbReference type="SAM" id="Phobius"/>
    </source>
</evidence>
<reference evidence="2" key="2">
    <citation type="submission" date="2014-07" db="EMBL/GenBank/DDBJ databases">
        <title>Genetics and epidemiology of antimicrobial resistance in B. fragilis group.</title>
        <authorList>
            <person name="Sydenham T.V."/>
            <person name="Hasman H."/>
            <person name="Kemp M."/>
            <person name="Justesen U.S."/>
        </authorList>
    </citation>
    <scope>NUCLEOTIDE SEQUENCE [LARGE SCALE GENOMIC DNA]</scope>
    <source>
        <strain evidence="2">DCMOUH0018B</strain>
    </source>
</reference>
<gene>
    <name evidence="2" type="ORF">EE52_0205180</name>
</gene>
<protein>
    <recommendedName>
        <fullName evidence="3">Transmembrane protein</fullName>
    </recommendedName>
</protein>
<feature type="transmembrane region" description="Helical" evidence="1">
    <location>
        <begin position="16"/>
        <end position="34"/>
    </location>
</feature>
<organism evidence="2">
    <name type="scientific">Bacteroides fragilis</name>
    <dbReference type="NCBI Taxonomy" id="817"/>
    <lineage>
        <taxon>Bacteria</taxon>
        <taxon>Pseudomonadati</taxon>
        <taxon>Bacteroidota</taxon>
        <taxon>Bacteroidia</taxon>
        <taxon>Bacteroidales</taxon>
        <taxon>Bacteroidaceae</taxon>
        <taxon>Bacteroides</taxon>
    </lineage>
</organism>
<evidence type="ECO:0008006" key="3">
    <source>
        <dbReference type="Google" id="ProtNLM"/>
    </source>
</evidence>
<keyword evidence="1" id="KW-0812">Transmembrane</keyword>
<keyword evidence="1" id="KW-1133">Transmembrane helix</keyword>
<dbReference type="EMBL" id="JMZZ02000042">
    <property type="protein sequence ID" value="KFX75773.1"/>
    <property type="molecule type" value="Genomic_DNA"/>
</dbReference>
<accession>A0A0I9SBZ1</accession>
<proteinExistence type="predicted"/>